<evidence type="ECO:0000259" key="9">
    <source>
        <dbReference type="Pfam" id="PF01336"/>
    </source>
</evidence>
<dbReference type="InterPro" id="IPR012340">
    <property type="entry name" value="NA-bd_OB-fold"/>
</dbReference>
<dbReference type="AlphaFoldDB" id="A0A251USP6"/>
<dbReference type="OMA" id="ECYDLPP"/>
<keyword evidence="5" id="KW-0779">Telomere</keyword>
<dbReference type="PANTHER" id="PTHR13989">
    <property type="entry name" value="REPLICATION PROTEIN A-RELATED"/>
    <property type="match status" value="1"/>
</dbReference>
<keyword evidence="12" id="KW-1185">Reference proteome</keyword>
<evidence type="ECO:0000256" key="4">
    <source>
        <dbReference type="ARBA" id="ARBA00022454"/>
    </source>
</evidence>
<comment type="subcellular location">
    <subcellularLocation>
        <location evidence="2">Chromosome</location>
        <location evidence="2">Telomere</location>
    </subcellularLocation>
    <subcellularLocation>
        <location evidence="1">Nucleus</location>
    </subcellularLocation>
</comment>
<dbReference type="Gene3D" id="2.40.50.140">
    <property type="entry name" value="Nucleic acid-binding proteins"/>
    <property type="match status" value="1"/>
</dbReference>
<dbReference type="STRING" id="4232.A0A251USP6"/>
<evidence type="ECO:0000256" key="3">
    <source>
        <dbReference type="ARBA" id="ARBA00017411"/>
    </source>
</evidence>
<dbReference type="GO" id="GO:0000781">
    <property type="term" value="C:chromosome, telomeric region"/>
    <property type="evidence" value="ECO:0007669"/>
    <property type="project" value="UniProtKB-SubCell"/>
</dbReference>
<dbReference type="EMBL" id="MNCJ02000330">
    <property type="protein sequence ID" value="KAF5762972.1"/>
    <property type="molecule type" value="Genomic_DNA"/>
</dbReference>
<dbReference type="Gramene" id="mRNA:HanXRQr2_Chr15g0674901">
    <property type="protein sequence ID" value="CDS:HanXRQr2_Chr15g0674901.1"/>
    <property type="gene ID" value="HanXRQr2_Chr15g0674901"/>
</dbReference>
<evidence type="ECO:0000313" key="11">
    <source>
        <dbReference type="EMBL" id="OTG26053.1"/>
    </source>
</evidence>
<evidence type="ECO:0000256" key="6">
    <source>
        <dbReference type="ARBA" id="ARBA00023125"/>
    </source>
</evidence>
<dbReference type="GO" id="GO:0005634">
    <property type="term" value="C:nucleus"/>
    <property type="evidence" value="ECO:0007669"/>
    <property type="project" value="UniProtKB-SubCell"/>
</dbReference>
<reference evidence="11" key="2">
    <citation type="submission" date="2017-02" db="EMBL/GenBank/DDBJ databases">
        <title>Sunflower complete genome.</title>
        <authorList>
            <person name="Langlade N."/>
            <person name="Munos S."/>
        </authorList>
    </citation>
    <scope>NUCLEOTIDE SEQUENCE [LARGE SCALE GENOMIC DNA]</scope>
    <source>
        <tissue evidence="11">Leaves</tissue>
    </source>
</reference>
<dbReference type="PANTHER" id="PTHR13989:SF33">
    <property type="entry name" value="CST COMPLEX SUBUNIT STN1"/>
    <property type="match status" value="1"/>
</dbReference>
<organism evidence="11 12">
    <name type="scientific">Helianthus annuus</name>
    <name type="common">Common sunflower</name>
    <dbReference type="NCBI Taxonomy" id="4232"/>
    <lineage>
        <taxon>Eukaryota</taxon>
        <taxon>Viridiplantae</taxon>
        <taxon>Streptophyta</taxon>
        <taxon>Embryophyta</taxon>
        <taxon>Tracheophyta</taxon>
        <taxon>Spermatophyta</taxon>
        <taxon>Magnoliopsida</taxon>
        <taxon>eudicotyledons</taxon>
        <taxon>Gunneridae</taxon>
        <taxon>Pentapetalae</taxon>
        <taxon>asterids</taxon>
        <taxon>campanulids</taxon>
        <taxon>Asterales</taxon>
        <taxon>Asteraceae</taxon>
        <taxon>Asteroideae</taxon>
        <taxon>Heliantheae alliance</taxon>
        <taxon>Heliantheae</taxon>
        <taxon>Helianthus</taxon>
    </lineage>
</organism>
<sequence>MQSLHDTHVKLLAFDFLSLTPSPSHPNTVIHKGTHLLSRAETLGIITFREHKPDRFLKFTVDDGTGCIPCVLWLNQLTSPYFSRRCPPDVRRIAEVAKSFATLIQIGVSARVRGKVGVYRGNVQLTVSDVVVERDPNAEIVHWLECVRLAKKCYGCLNVNVNDSG</sequence>
<evidence type="ECO:0000256" key="1">
    <source>
        <dbReference type="ARBA" id="ARBA00004123"/>
    </source>
</evidence>
<dbReference type="FunCoup" id="A0A251USP6">
    <property type="interactions" value="23"/>
</dbReference>
<dbReference type="InterPro" id="IPR004365">
    <property type="entry name" value="NA-bd_OB_tRNA"/>
</dbReference>
<protein>
    <recommendedName>
        <fullName evidence="3">CST complex subunit STN1</fullName>
    </recommendedName>
    <alternativeName>
        <fullName evidence="8">Suppressor of cdc thirteen homolog</fullName>
    </alternativeName>
</protein>
<reference evidence="10 12" key="1">
    <citation type="journal article" date="2017" name="Nature">
        <title>The sunflower genome provides insights into oil metabolism, flowering and Asterid evolution.</title>
        <authorList>
            <person name="Badouin H."/>
            <person name="Gouzy J."/>
            <person name="Grassa C.J."/>
            <person name="Murat F."/>
            <person name="Staton S.E."/>
            <person name="Cottret L."/>
            <person name="Lelandais-Briere C."/>
            <person name="Owens G.L."/>
            <person name="Carrere S."/>
            <person name="Mayjonade B."/>
            <person name="Legrand L."/>
            <person name="Gill N."/>
            <person name="Kane N.C."/>
            <person name="Bowers J.E."/>
            <person name="Hubner S."/>
            <person name="Bellec A."/>
            <person name="Berard A."/>
            <person name="Berges H."/>
            <person name="Blanchet N."/>
            <person name="Boniface M.C."/>
            <person name="Brunel D."/>
            <person name="Catrice O."/>
            <person name="Chaidir N."/>
            <person name="Claudel C."/>
            <person name="Donnadieu C."/>
            <person name="Faraut T."/>
            <person name="Fievet G."/>
            <person name="Helmstetter N."/>
            <person name="King M."/>
            <person name="Knapp S.J."/>
            <person name="Lai Z."/>
            <person name="Le Paslier M.C."/>
            <person name="Lippi Y."/>
            <person name="Lorenzon L."/>
            <person name="Mandel J.R."/>
            <person name="Marage G."/>
            <person name="Marchand G."/>
            <person name="Marquand E."/>
            <person name="Bret-Mestries E."/>
            <person name="Morien E."/>
            <person name="Nambeesan S."/>
            <person name="Nguyen T."/>
            <person name="Pegot-Espagnet P."/>
            <person name="Pouilly N."/>
            <person name="Raftis F."/>
            <person name="Sallet E."/>
            <person name="Schiex T."/>
            <person name="Thomas J."/>
            <person name="Vandecasteele C."/>
            <person name="Vares D."/>
            <person name="Vear F."/>
            <person name="Vautrin S."/>
            <person name="Crespi M."/>
            <person name="Mangin B."/>
            <person name="Burke J.M."/>
            <person name="Salse J."/>
            <person name="Munos S."/>
            <person name="Vincourt P."/>
            <person name="Rieseberg L.H."/>
            <person name="Langlade N.B."/>
        </authorList>
    </citation>
    <scope>NUCLEOTIDE SEQUENCE [LARGE SCALE GENOMIC DNA]</scope>
    <source>
        <strain evidence="12">cv. SF193</strain>
        <tissue evidence="10">Leaves</tissue>
    </source>
</reference>
<evidence type="ECO:0000256" key="5">
    <source>
        <dbReference type="ARBA" id="ARBA00022895"/>
    </source>
</evidence>
<dbReference type="OrthoDB" id="77828at2759"/>
<dbReference type="Pfam" id="PF01336">
    <property type="entry name" value="tRNA_anti-codon"/>
    <property type="match status" value="1"/>
</dbReference>
<keyword evidence="6" id="KW-0238">DNA-binding</keyword>
<evidence type="ECO:0000313" key="10">
    <source>
        <dbReference type="EMBL" id="KAF5762972.1"/>
    </source>
</evidence>
<evidence type="ECO:0000313" key="12">
    <source>
        <dbReference type="Proteomes" id="UP000215914"/>
    </source>
</evidence>
<evidence type="ECO:0000256" key="7">
    <source>
        <dbReference type="ARBA" id="ARBA00023242"/>
    </source>
</evidence>
<evidence type="ECO:0000256" key="8">
    <source>
        <dbReference type="ARBA" id="ARBA00030039"/>
    </source>
</evidence>
<reference evidence="10" key="3">
    <citation type="submission" date="2020-06" db="EMBL/GenBank/DDBJ databases">
        <title>Helianthus annuus Genome sequencing and assembly Release 2.</title>
        <authorList>
            <person name="Gouzy J."/>
            <person name="Langlade N."/>
            <person name="Munos S."/>
        </authorList>
    </citation>
    <scope>NUCLEOTIDE SEQUENCE</scope>
    <source>
        <tissue evidence="10">Leaves</tissue>
    </source>
</reference>
<keyword evidence="4" id="KW-0158">Chromosome</keyword>
<dbReference type="InterPro" id="IPR040260">
    <property type="entry name" value="RFA2-like"/>
</dbReference>
<dbReference type="GO" id="GO:0042162">
    <property type="term" value="F:telomeric DNA binding"/>
    <property type="evidence" value="ECO:0000318"/>
    <property type="project" value="GO_Central"/>
</dbReference>
<dbReference type="Proteomes" id="UP000215914">
    <property type="component" value="Chromosome 5"/>
</dbReference>
<proteinExistence type="predicted"/>
<keyword evidence="7" id="KW-0539">Nucleus</keyword>
<feature type="domain" description="OB" evidence="9">
    <location>
        <begin position="44"/>
        <end position="131"/>
    </location>
</feature>
<dbReference type="InParanoid" id="A0A251USP6"/>
<evidence type="ECO:0000256" key="2">
    <source>
        <dbReference type="ARBA" id="ARBA00004574"/>
    </source>
</evidence>
<dbReference type="SUPFAM" id="SSF50249">
    <property type="entry name" value="Nucleic acid-binding proteins"/>
    <property type="match status" value="1"/>
</dbReference>
<gene>
    <name evidence="11" type="primary">STN1</name>
    <name evidence="11" type="ORF">HannXRQ_Chr05g0154391</name>
    <name evidence="10" type="ORF">HanXRQr2_Chr15g0674901</name>
</gene>
<dbReference type="EMBL" id="CM007894">
    <property type="protein sequence ID" value="OTG26053.1"/>
    <property type="molecule type" value="Genomic_DNA"/>
</dbReference>
<accession>A0A251USP6</accession>
<name>A0A251USP6_HELAN</name>